<feature type="transmembrane region" description="Helical" evidence="1">
    <location>
        <begin position="99"/>
        <end position="119"/>
    </location>
</feature>
<dbReference type="Proteomes" id="UP001153203">
    <property type="component" value="Unassembled WGS sequence"/>
</dbReference>
<proteinExistence type="predicted"/>
<keyword evidence="6" id="KW-1185">Reference proteome</keyword>
<gene>
    <name evidence="4" type="ORF">LMK00_11325</name>
    <name evidence="3" type="ORF">NF708_09620</name>
    <name evidence="2" type="ORF">NF717_08780</name>
</gene>
<evidence type="ECO:0000313" key="4">
    <source>
        <dbReference type="EMBL" id="USJ20371.1"/>
    </source>
</evidence>
<reference evidence="2" key="2">
    <citation type="submission" date="2022-06" db="EMBL/GenBank/DDBJ databases">
        <title>Lactococcus from bovine mastitis in China.</title>
        <authorList>
            <person name="Lin Y."/>
            <person name="Han B."/>
        </authorList>
    </citation>
    <scope>NUCLEOTIDE SEQUENCE</scope>
    <source>
        <strain evidence="3">Hebei-B-39</strain>
        <strain evidence="2">Ningxia-I-26</strain>
    </source>
</reference>
<keyword evidence="1" id="KW-0812">Transmembrane</keyword>
<dbReference type="EMBL" id="CP086395">
    <property type="protein sequence ID" value="USJ20371.1"/>
    <property type="molecule type" value="Genomic_DNA"/>
</dbReference>
<dbReference type="Proteomes" id="UP001153199">
    <property type="component" value="Unassembled WGS sequence"/>
</dbReference>
<sequence>MTEEKEKLLEIELRIGKILRTGVFISSAIIIIGLMMFVLTGHSGYPGKSYPRGLSEIAEGLVAFKPFAWLMTGLFLLILTPVLRVVASIFAFAKEGDKMYVIITMLVLAVLILAIFLGHTGA</sequence>
<name>A0A9Q8Y1U9_9LACT</name>
<feature type="transmembrane region" description="Helical" evidence="1">
    <location>
        <begin position="67"/>
        <end position="92"/>
    </location>
</feature>
<evidence type="ECO:0000256" key="1">
    <source>
        <dbReference type="SAM" id="Phobius"/>
    </source>
</evidence>
<feature type="transmembrane region" description="Helical" evidence="1">
    <location>
        <begin position="21"/>
        <end position="45"/>
    </location>
</feature>
<dbReference type="Proteomes" id="UP001056730">
    <property type="component" value="Chromosome"/>
</dbReference>
<keyword evidence="1" id="KW-0472">Membrane</keyword>
<evidence type="ECO:0000313" key="3">
    <source>
        <dbReference type="EMBL" id="MDG6194244.1"/>
    </source>
</evidence>
<protein>
    <submittedName>
        <fullName evidence="4">DUF1634 domain-containing protein</fullName>
    </submittedName>
</protein>
<dbReference type="InterPro" id="IPR012861">
    <property type="entry name" value="DUF1634"/>
</dbReference>
<dbReference type="Pfam" id="PF07843">
    <property type="entry name" value="DUF1634"/>
    <property type="match status" value="1"/>
</dbReference>
<dbReference type="EMBL" id="JAMWGI010000007">
    <property type="protein sequence ID" value="MDG6194244.1"/>
    <property type="molecule type" value="Genomic_DNA"/>
</dbReference>
<accession>A0A9Q8Y1U9</accession>
<dbReference type="KEGG" id="lfo:LMK00_11325"/>
<dbReference type="RefSeq" id="WP_213432825.1">
    <property type="nucleotide sequence ID" value="NZ_CP086395.1"/>
</dbReference>
<dbReference type="EMBL" id="JAMWFV010000013">
    <property type="protein sequence ID" value="MDG6145748.1"/>
    <property type="molecule type" value="Genomic_DNA"/>
</dbReference>
<evidence type="ECO:0000313" key="2">
    <source>
        <dbReference type="EMBL" id="MDG6145748.1"/>
    </source>
</evidence>
<keyword evidence="1" id="KW-1133">Transmembrane helix</keyword>
<evidence type="ECO:0000313" key="6">
    <source>
        <dbReference type="Proteomes" id="UP001153199"/>
    </source>
</evidence>
<organism evidence="4 5">
    <name type="scientific">Lactococcus formosensis</name>
    <dbReference type="NCBI Taxonomy" id="1281486"/>
    <lineage>
        <taxon>Bacteria</taxon>
        <taxon>Bacillati</taxon>
        <taxon>Bacillota</taxon>
        <taxon>Bacilli</taxon>
        <taxon>Lactobacillales</taxon>
        <taxon>Streptococcaceae</taxon>
        <taxon>Lactococcus</taxon>
    </lineage>
</organism>
<evidence type="ECO:0000313" key="5">
    <source>
        <dbReference type="Proteomes" id="UP001056730"/>
    </source>
</evidence>
<reference evidence="4" key="1">
    <citation type="journal article" date="2022" name="Front. Microbiol.">
        <title>Feed Insects as a Reservoir of Granadaene-Producing Lactococci.</title>
        <authorList>
            <person name="Neuzil-Bunesova V."/>
            <person name="Ramirez Garcia A."/>
            <person name="Modrackova N."/>
            <person name="Makovska M."/>
            <person name="Sabolova M."/>
            <person name="Sproer C."/>
            <person name="Bunk B."/>
            <person name="Blom J."/>
            <person name="Schwab C."/>
        </authorList>
    </citation>
    <scope>NUCLEOTIDE SEQUENCE</scope>
    <source>
        <strain evidence="4">I4/6O</strain>
    </source>
</reference>
<dbReference type="AlphaFoldDB" id="A0A9Q8Y1U9"/>